<reference evidence="9 10" key="2">
    <citation type="submission" date="2020-03" db="EMBL/GenBank/DDBJ databases">
        <authorList>
            <person name="Ichikawa N."/>
            <person name="Kimura A."/>
            <person name="Kitahashi Y."/>
            <person name="Uohara A."/>
        </authorList>
    </citation>
    <scope>NUCLEOTIDE SEQUENCE [LARGE SCALE GENOMIC DNA]</scope>
    <source>
        <strain evidence="9 10">NBRC 108638</strain>
    </source>
</reference>
<organism evidence="9 10">
    <name type="scientific">Phytohabitans rumicis</name>
    <dbReference type="NCBI Taxonomy" id="1076125"/>
    <lineage>
        <taxon>Bacteria</taxon>
        <taxon>Bacillati</taxon>
        <taxon>Actinomycetota</taxon>
        <taxon>Actinomycetes</taxon>
        <taxon>Micromonosporales</taxon>
        <taxon>Micromonosporaceae</taxon>
    </lineage>
</organism>
<dbReference type="CDD" id="cd06261">
    <property type="entry name" value="TM_PBP2"/>
    <property type="match status" value="1"/>
</dbReference>
<comment type="subcellular location">
    <subcellularLocation>
        <location evidence="1 7">Cell membrane</location>
        <topology evidence="1 7">Multi-pass membrane protein</topology>
    </subcellularLocation>
</comment>
<keyword evidence="4 7" id="KW-0812">Transmembrane</keyword>
<dbReference type="AlphaFoldDB" id="A0A6V8LAU4"/>
<dbReference type="InterPro" id="IPR035906">
    <property type="entry name" value="MetI-like_sf"/>
</dbReference>
<dbReference type="PROSITE" id="PS50928">
    <property type="entry name" value="ABC_TM1"/>
    <property type="match status" value="1"/>
</dbReference>
<feature type="transmembrane region" description="Helical" evidence="7">
    <location>
        <begin position="98"/>
        <end position="120"/>
    </location>
</feature>
<comment type="similarity">
    <text evidence="7">Belongs to the binding-protein-dependent transport system permease family.</text>
</comment>
<sequence>MIRRLVLGALGLLWLIPIYLLLVNAFRPSTEYDTSRIWIPDSDFGFIDNVRLAWDAAGLGPSLASTLLYSVVSPAAAVVIGAMAGYAIVVLRLRAGFWWFMLLFGGTMFPTQMLLIPLFLGYSSADLYDRRFGLVLLYTAICVPLAALVMRSFFTGVAYSIYEAARVDGASVWRIFWRVYLPLAVPALSAVLILEFAFVWNDLLFGLTLSQTDTVRPVMTALSSLSSAYSGSTVPVVLAAGLLMSLPTVVVFLAAQRIFARGLTLGQY</sequence>
<feature type="domain" description="ABC transmembrane type-1" evidence="8">
    <location>
        <begin position="63"/>
        <end position="255"/>
    </location>
</feature>
<keyword evidence="3" id="KW-1003">Cell membrane</keyword>
<feature type="transmembrane region" description="Helical" evidence="7">
    <location>
        <begin position="175"/>
        <end position="200"/>
    </location>
</feature>
<evidence type="ECO:0000256" key="4">
    <source>
        <dbReference type="ARBA" id="ARBA00022692"/>
    </source>
</evidence>
<evidence type="ECO:0000256" key="5">
    <source>
        <dbReference type="ARBA" id="ARBA00022989"/>
    </source>
</evidence>
<evidence type="ECO:0000256" key="7">
    <source>
        <dbReference type="RuleBase" id="RU363032"/>
    </source>
</evidence>
<dbReference type="GO" id="GO:0055085">
    <property type="term" value="P:transmembrane transport"/>
    <property type="evidence" value="ECO:0007669"/>
    <property type="project" value="InterPro"/>
</dbReference>
<protein>
    <submittedName>
        <fullName evidence="9">Permease</fullName>
    </submittedName>
</protein>
<evidence type="ECO:0000256" key="1">
    <source>
        <dbReference type="ARBA" id="ARBA00004651"/>
    </source>
</evidence>
<dbReference type="Pfam" id="PF00528">
    <property type="entry name" value="BPD_transp_1"/>
    <property type="match status" value="1"/>
</dbReference>
<evidence type="ECO:0000313" key="10">
    <source>
        <dbReference type="Proteomes" id="UP000482960"/>
    </source>
</evidence>
<dbReference type="InterPro" id="IPR000515">
    <property type="entry name" value="MetI-like"/>
</dbReference>
<keyword evidence="2 7" id="KW-0813">Transport</keyword>
<evidence type="ECO:0000256" key="3">
    <source>
        <dbReference type="ARBA" id="ARBA00022475"/>
    </source>
</evidence>
<comment type="caution">
    <text evidence="9">The sequence shown here is derived from an EMBL/GenBank/DDBJ whole genome shotgun (WGS) entry which is preliminary data.</text>
</comment>
<feature type="transmembrane region" description="Helical" evidence="7">
    <location>
        <begin position="234"/>
        <end position="255"/>
    </location>
</feature>
<name>A0A6V8LAU4_9ACTN</name>
<dbReference type="Proteomes" id="UP000482960">
    <property type="component" value="Unassembled WGS sequence"/>
</dbReference>
<dbReference type="PANTHER" id="PTHR43744">
    <property type="entry name" value="ABC TRANSPORTER PERMEASE PROTEIN MG189-RELATED-RELATED"/>
    <property type="match status" value="1"/>
</dbReference>
<dbReference type="EMBL" id="BLPG01000001">
    <property type="protein sequence ID" value="GFJ92730.1"/>
    <property type="molecule type" value="Genomic_DNA"/>
</dbReference>
<dbReference type="Gene3D" id="1.10.3720.10">
    <property type="entry name" value="MetI-like"/>
    <property type="match status" value="1"/>
</dbReference>
<accession>A0A6V8LAU4</accession>
<evidence type="ECO:0000313" key="9">
    <source>
        <dbReference type="EMBL" id="GFJ92730.1"/>
    </source>
</evidence>
<feature type="transmembrane region" description="Helical" evidence="7">
    <location>
        <begin position="132"/>
        <end position="154"/>
    </location>
</feature>
<dbReference type="PANTHER" id="PTHR43744:SF12">
    <property type="entry name" value="ABC TRANSPORTER PERMEASE PROTEIN MG189-RELATED"/>
    <property type="match status" value="1"/>
</dbReference>
<keyword evidence="10" id="KW-1185">Reference proteome</keyword>
<keyword evidence="6 7" id="KW-0472">Membrane</keyword>
<gene>
    <name evidence="9" type="ORF">Prum_063720</name>
</gene>
<evidence type="ECO:0000256" key="2">
    <source>
        <dbReference type="ARBA" id="ARBA00022448"/>
    </source>
</evidence>
<evidence type="ECO:0000256" key="6">
    <source>
        <dbReference type="ARBA" id="ARBA00023136"/>
    </source>
</evidence>
<reference evidence="9 10" key="1">
    <citation type="submission" date="2020-03" db="EMBL/GenBank/DDBJ databases">
        <title>Whole genome shotgun sequence of Phytohabitans rumicis NBRC 108638.</title>
        <authorList>
            <person name="Komaki H."/>
            <person name="Tamura T."/>
        </authorList>
    </citation>
    <scope>NUCLEOTIDE SEQUENCE [LARGE SCALE GENOMIC DNA]</scope>
    <source>
        <strain evidence="9 10">NBRC 108638</strain>
    </source>
</reference>
<evidence type="ECO:0000259" key="8">
    <source>
        <dbReference type="PROSITE" id="PS50928"/>
    </source>
</evidence>
<dbReference type="SUPFAM" id="SSF161098">
    <property type="entry name" value="MetI-like"/>
    <property type="match status" value="1"/>
</dbReference>
<keyword evidence="5 7" id="KW-1133">Transmembrane helix</keyword>
<proteinExistence type="inferred from homology"/>
<dbReference type="GO" id="GO:0005886">
    <property type="term" value="C:plasma membrane"/>
    <property type="evidence" value="ECO:0007669"/>
    <property type="project" value="UniProtKB-SubCell"/>
</dbReference>
<dbReference type="RefSeq" id="WP_173079539.1">
    <property type="nucleotide sequence ID" value="NZ_BAABJB010000011.1"/>
</dbReference>
<feature type="transmembrane region" description="Helical" evidence="7">
    <location>
        <begin position="67"/>
        <end position="91"/>
    </location>
</feature>